<accession>A0A285NS55</accession>
<keyword evidence="2" id="KW-1185">Reference proteome</keyword>
<sequence length="149" mass="16750">MRHQLDDAGRIVLADDLASSCIITGEHLSGGDIHFRIWLHSEEWDAPVFADISAERVQDCISRLRSGGEFDHWARWTESGGRGIECPICLEDRYTAGEQHVMTEVCQHPAAELRAVDSSPFLHAGCVDDFCDVLESVFDQYPKVMLEFV</sequence>
<protein>
    <submittedName>
        <fullName evidence="1">Uncharacterized protein</fullName>
    </submittedName>
</protein>
<dbReference type="Proteomes" id="UP000219453">
    <property type="component" value="Unassembled WGS sequence"/>
</dbReference>
<dbReference type="AlphaFoldDB" id="A0A285NS55"/>
<name>A0A285NS55_NATPI</name>
<proteinExistence type="predicted"/>
<dbReference type="OrthoDB" id="372344at2157"/>
<organism evidence="1 2">
    <name type="scientific">Natronoarchaeum philippinense</name>
    <dbReference type="NCBI Taxonomy" id="558529"/>
    <lineage>
        <taxon>Archaea</taxon>
        <taxon>Methanobacteriati</taxon>
        <taxon>Methanobacteriota</taxon>
        <taxon>Stenosarchaea group</taxon>
        <taxon>Halobacteria</taxon>
        <taxon>Halobacteriales</taxon>
        <taxon>Natronoarchaeaceae</taxon>
    </lineage>
</organism>
<dbReference type="EMBL" id="OBEJ01000002">
    <property type="protein sequence ID" value="SNZ12340.1"/>
    <property type="molecule type" value="Genomic_DNA"/>
</dbReference>
<gene>
    <name evidence="1" type="ORF">SAMN06269185_1632</name>
</gene>
<reference evidence="1 2" key="1">
    <citation type="submission" date="2017-09" db="EMBL/GenBank/DDBJ databases">
        <authorList>
            <person name="Ehlers B."/>
            <person name="Leendertz F.H."/>
        </authorList>
    </citation>
    <scope>NUCLEOTIDE SEQUENCE [LARGE SCALE GENOMIC DNA]</scope>
    <source>
        <strain evidence="1 2">DSM 27208</strain>
    </source>
</reference>
<evidence type="ECO:0000313" key="1">
    <source>
        <dbReference type="EMBL" id="SNZ12340.1"/>
    </source>
</evidence>
<dbReference type="RefSeq" id="WP_097008586.1">
    <property type="nucleotide sequence ID" value="NZ_OBEJ01000002.1"/>
</dbReference>
<evidence type="ECO:0000313" key="2">
    <source>
        <dbReference type="Proteomes" id="UP000219453"/>
    </source>
</evidence>